<dbReference type="AlphaFoldDB" id="A0A0Q1DVJ1"/>
<evidence type="ECO:0000313" key="3">
    <source>
        <dbReference type="Proteomes" id="UP000050517"/>
    </source>
</evidence>
<dbReference type="Gene3D" id="2.60.40.2850">
    <property type="match status" value="1"/>
</dbReference>
<dbReference type="InterPro" id="IPR006540">
    <property type="entry name" value="Lactococcin_972"/>
</dbReference>
<name>A0A0Q1DVJ1_9CORY</name>
<evidence type="ECO:0000313" key="2">
    <source>
        <dbReference type="EMBL" id="KQB84203.1"/>
    </source>
</evidence>
<evidence type="ECO:0000256" key="1">
    <source>
        <dbReference type="SAM" id="SignalP"/>
    </source>
</evidence>
<gene>
    <name evidence="2" type="ORF">Cocul_01000</name>
</gene>
<proteinExistence type="predicted"/>
<dbReference type="EMBL" id="LKST01000002">
    <property type="protein sequence ID" value="KQB84203.1"/>
    <property type="molecule type" value="Genomic_DNA"/>
</dbReference>
<dbReference type="PATRIC" id="fig|1544416.3.peg.1005"/>
<dbReference type="STRING" id="1544416.Cocul_01000"/>
<keyword evidence="3" id="KW-1185">Reference proteome</keyword>
<feature type="chain" id="PRO_5006189739" evidence="1">
    <location>
        <begin position="28"/>
        <end position="100"/>
    </location>
</feature>
<organism evidence="2 3">
    <name type="scientific">Corynebacterium oculi</name>
    <dbReference type="NCBI Taxonomy" id="1544416"/>
    <lineage>
        <taxon>Bacteria</taxon>
        <taxon>Bacillati</taxon>
        <taxon>Actinomycetota</taxon>
        <taxon>Actinomycetes</taxon>
        <taxon>Mycobacteriales</taxon>
        <taxon>Corynebacteriaceae</taxon>
        <taxon>Corynebacterium</taxon>
    </lineage>
</organism>
<protein>
    <submittedName>
        <fullName evidence="2">Bacteriocin</fullName>
    </submittedName>
</protein>
<dbReference type="OrthoDB" id="3432275at2"/>
<feature type="signal peptide" evidence="1">
    <location>
        <begin position="1"/>
        <end position="27"/>
    </location>
</feature>
<reference evidence="2 3" key="1">
    <citation type="submission" date="2015-10" db="EMBL/GenBank/DDBJ databases">
        <title>Corynebacteirum lowii and Corynebacterium oculi species nova, derived from human clinical disease and and emended description of Corynebacterium mastiditis.</title>
        <authorList>
            <person name="Bernard K."/>
            <person name="Pacheco A.L."/>
            <person name="Mcdougall C."/>
            <person name="Burtx T."/>
            <person name="Weibe D."/>
            <person name="Tyler S."/>
            <person name="Olson A.B."/>
            <person name="Cnockaert M."/>
            <person name="Eguchi H."/>
            <person name="Kuwahara T."/>
            <person name="Nakayama-Imaohji H."/>
            <person name="Boudewijins M."/>
            <person name="Van Hoecke F."/>
            <person name="Bernier A.-M."/>
            <person name="Vandamme P."/>
        </authorList>
    </citation>
    <scope>NUCLEOTIDE SEQUENCE [LARGE SCALE GENOMIC DNA]</scope>
    <source>
        <strain evidence="2 3">NML 130210</strain>
    </source>
</reference>
<dbReference type="RefSeq" id="WP_082422178.1">
    <property type="nucleotide sequence ID" value="NZ_LKST01000002.1"/>
</dbReference>
<dbReference type="NCBIfam" id="TIGR01653">
    <property type="entry name" value="lactococcin_972"/>
    <property type="match status" value="1"/>
</dbReference>
<dbReference type="Proteomes" id="UP000050517">
    <property type="component" value="Unassembled WGS sequence"/>
</dbReference>
<keyword evidence="1" id="KW-0732">Signal</keyword>
<dbReference type="Pfam" id="PF09683">
    <property type="entry name" value="Lactococcin_972"/>
    <property type="match status" value="1"/>
</dbReference>
<comment type="caution">
    <text evidence="2">The sequence shown here is derived from an EMBL/GenBank/DDBJ whole genome shotgun (WGS) entry which is preliminary data.</text>
</comment>
<accession>A0A0Q1DVJ1</accession>
<sequence>MSVSKKFSRGLAATALSGALVAGGAAAALAVQVNVDGGTWNYGTGGGKVWSNYHHPTKRHGSSVQGKHYADSGCVNAGQWSYASAPDRSFRADHSYYRFC</sequence>